<protein>
    <submittedName>
        <fullName evidence="1">Asparagine synthase (Glutamine-hydrolyzing)</fullName>
        <ecNumber evidence="1">6.3.5.4</ecNumber>
    </submittedName>
</protein>
<proteinExistence type="predicted"/>
<dbReference type="Pfam" id="PF05711">
    <property type="entry name" value="TylF"/>
    <property type="match status" value="1"/>
</dbReference>
<dbReference type="PANTHER" id="PTHR40036">
    <property type="entry name" value="MACROCIN O-METHYLTRANSFERASE"/>
    <property type="match status" value="1"/>
</dbReference>
<dbReference type="PANTHER" id="PTHR40036:SF1">
    <property type="entry name" value="MACROCIN O-METHYLTRANSFERASE"/>
    <property type="match status" value="1"/>
</dbReference>
<reference evidence="1 2" key="1">
    <citation type="submission" date="2024-06" db="EMBL/GenBank/DDBJ databases">
        <title>Genomic Encyclopedia of Type Strains, Phase IV (KMG-IV): sequencing the most valuable type-strain genomes for metagenomic binning, comparative biology and taxonomic classification.</title>
        <authorList>
            <person name="Goeker M."/>
        </authorList>
    </citation>
    <scope>NUCLEOTIDE SEQUENCE [LARGE SCALE GENOMIC DNA]</scope>
    <source>
        <strain evidence="1 2">DSM 17809</strain>
    </source>
</reference>
<evidence type="ECO:0000313" key="1">
    <source>
        <dbReference type="EMBL" id="MET3525451.1"/>
    </source>
</evidence>
<comment type="caution">
    <text evidence="1">The sequence shown here is derived from an EMBL/GenBank/DDBJ whole genome shotgun (WGS) entry which is preliminary data.</text>
</comment>
<dbReference type="Proteomes" id="UP001549110">
    <property type="component" value="Unassembled WGS sequence"/>
</dbReference>
<gene>
    <name evidence="1" type="ORF">ABID41_000546</name>
</gene>
<dbReference type="Gene3D" id="3.40.50.150">
    <property type="entry name" value="Vaccinia Virus protein VP39"/>
    <property type="match status" value="1"/>
</dbReference>
<keyword evidence="2" id="KW-1185">Reference proteome</keyword>
<dbReference type="InterPro" id="IPR008884">
    <property type="entry name" value="TylF_MeTrfase"/>
</dbReference>
<dbReference type="EMBL" id="JBEPLU010000001">
    <property type="protein sequence ID" value="MET3525451.1"/>
    <property type="molecule type" value="Genomic_DNA"/>
</dbReference>
<sequence>MSLSADARRIRDERLTYLTPDKLNRLEGTLRETLRLDVPGDVLEFGVALGGSAVLLAKQATAAGHRFAGFDVFAMIPPPTSEKDDAKSKQRYETIAAGESKGIGGDSYYGYRDDLYADVIATFERHGLAVDGQQIALVKGLFEDTWPTAGSKSVAFAHIDCDWYDPVKFCLESVAERLSTGGVMMLDDYNDYGGCKTATDEFIAANPGFRFEPGVNPIIRKVVN</sequence>
<dbReference type="GO" id="GO:0004066">
    <property type="term" value="F:asparagine synthase (glutamine-hydrolyzing) activity"/>
    <property type="evidence" value="ECO:0007669"/>
    <property type="project" value="UniProtKB-EC"/>
</dbReference>
<name>A0ABV2EEJ6_9CAUL</name>
<dbReference type="EC" id="6.3.5.4" evidence="1"/>
<dbReference type="SUPFAM" id="SSF53335">
    <property type="entry name" value="S-adenosyl-L-methionine-dependent methyltransferases"/>
    <property type="match status" value="1"/>
</dbReference>
<dbReference type="InterPro" id="IPR029063">
    <property type="entry name" value="SAM-dependent_MTases_sf"/>
</dbReference>
<accession>A0ABV2EEJ6</accession>
<keyword evidence="1" id="KW-0436">Ligase</keyword>
<dbReference type="RefSeq" id="WP_331932896.1">
    <property type="nucleotide sequence ID" value="NZ_JBEPLU010000001.1"/>
</dbReference>
<organism evidence="1 2">
    <name type="scientific">Phenylobacterium koreense</name>
    <dbReference type="NCBI Taxonomy" id="266125"/>
    <lineage>
        <taxon>Bacteria</taxon>
        <taxon>Pseudomonadati</taxon>
        <taxon>Pseudomonadota</taxon>
        <taxon>Alphaproteobacteria</taxon>
        <taxon>Caulobacterales</taxon>
        <taxon>Caulobacteraceae</taxon>
        <taxon>Phenylobacterium</taxon>
    </lineage>
</organism>
<evidence type="ECO:0000313" key="2">
    <source>
        <dbReference type="Proteomes" id="UP001549110"/>
    </source>
</evidence>